<keyword evidence="1" id="KW-0812">Transmembrane</keyword>
<proteinExistence type="inferred from homology"/>
<keyword evidence="3" id="KW-1185">Reference proteome</keyword>
<sequence>MCKLHDEDVFLDFSQTNRIDTAGLAFVRVLSQNGCRVRVRNAGEEVRPALERMERHWQENDIAVSHAQAFSERVFQSVRAFFHELPAVFSILVEMLYWGSVGMLFRRNYRKGVLWEQMYQLGYKATSIVIALTFLIGIAVAAQSIIQMEKFGASVYTMSLVVMGMVRELGPLMVAIIFAGRTGSAITAEIATMSVQEEIDALQTMGINHIQFIVVPKFWAATITIPFLTILGTAFGILGGAVIARWLGGQSWSFIYTEFQKSLIFRDILISLIKSFVFAWLVVWVASYYGFTVRGGAEEVGKKTTASVVASLFVIIIADALFSFVYEMF</sequence>
<organism evidence="2 3">
    <name type="scientific">Chitinivibrio alkaliphilus ACht1</name>
    <dbReference type="NCBI Taxonomy" id="1313304"/>
    <lineage>
        <taxon>Bacteria</taxon>
        <taxon>Pseudomonadati</taxon>
        <taxon>Fibrobacterota</taxon>
        <taxon>Chitinivibrionia</taxon>
        <taxon>Chitinivibrionales</taxon>
        <taxon>Chitinivibrionaceae</taxon>
        <taxon>Chitinivibrio</taxon>
    </lineage>
</organism>
<keyword evidence="1" id="KW-0472">Membrane</keyword>
<feature type="transmembrane region" description="Helical" evidence="1">
    <location>
        <begin position="125"/>
        <end position="146"/>
    </location>
</feature>
<evidence type="ECO:0000256" key="1">
    <source>
        <dbReference type="RuleBase" id="RU362044"/>
    </source>
</evidence>
<dbReference type="eggNOG" id="COG0767">
    <property type="taxonomic scope" value="Bacteria"/>
</dbReference>
<evidence type="ECO:0000313" key="2">
    <source>
        <dbReference type="EMBL" id="ERP31483.1"/>
    </source>
</evidence>
<dbReference type="InterPro" id="IPR030802">
    <property type="entry name" value="Permease_MalE"/>
</dbReference>
<protein>
    <submittedName>
        <fullName evidence="2">ABC transporter, permease component</fullName>
    </submittedName>
</protein>
<comment type="caution">
    <text evidence="2">The sequence shown here is derived from an EMBL/GenBank/DDBJ whole genome shotgun (WGS) entry which is preliminary data.</text>
</comment>
<feature type="transmembrane region" description="Helical" evidence="1">
    <location>
        <begin position="158"/>
        <end position="179"/>
    </location>
</feature>
<dbReference type="RefSeq" id="WP_022636981.1">
    <property type="nucleotide sequence ID" value="NZ_ASJR01000012.1"/>
</dbReference>
<keyword evidence="1" id="KW-1133">Transmembrane helix</keyword>
<dbReference type="AlphaFoldDB" id="U7D6B9"/>
<feature type="transmembrane region" description="Helical" evidence="1">
    <location>
        <begin position="218"/>
        <end position="247"/>
    </location>
</feature>
<dbReference type="OrthoDB" id="9805022at2"/>
<evidence type="ECO:0000313" key="3">
    <source>
        <dbReference type="Proteomes" id="UP000017148"/>
    </source>
</evidence>
<dbReference type="Pfam" id="PF02405">
    <property type="entry name" value="MlaE"/>
    <property type="match status" value="1"/>
</dbReference>
<reference evidence="2 3" key="1">
    <citation type="journal article" date="2013" name="Environ. Microbiol.">
        <title>Genome analysis of Chitinivibrio alkaliphilus gen. nov., sp. nov., a novel extremely haloalkaliphilic anaerobic chitinolytic bacterium from the candidate phylum Termite Group 3.</title>
        <authorList>
            <person name="Sorokin D.Y."/>
            <person name="Gumerov V.M."/>
            <person name="Rakitin A.L."/>
            <person name="Beletsky A.V."/>
            <person name="Damste J.S."/>
            <person name="Muyzer G."/>
            <person name="Mardanov A.V."/>
            <person name="Ravin N.V."/>
        </authorList>
    </citation>
    <scope>NUCLEOTIDE SEQUENCE [LARGE SCALE GENOMIC DNA]</scope>
    <source>
        <strain evidence="2 3">ACht1</strain>
    </source>
</reference>
<dbReference type="STRING" id="1313304.CALK_1527"/>
<dbReference type="GO" id="GO:0043190">
    <property type="term" value="C:ATP-binding cassette (ABC) transporter complex"/>
    <property type="evidence" value="ECO:0007669"/>
    <property type="project" value="InterPro"/>
</dbReference>
<dbReference type="PANTHER" id="PTHR30188">
    <property type="entry name" value="ABC TRANSPORTER PERMEASE PROTEIN-RELATED"/>
    <property type="match status" value="1"/>
</dbReference>
<dbReference type="InterPro" id="IPR036513">
    <property type="entry name" value="STAS_dom_sf"/>
</dbReference>
<dbReference type="NCBIfam" id="TIGR00056">
    <property type="entry name" value="MlaE family lipid ABC transporter permease subunit"/>
    <property type="match status" value="1"/>
</dbReference>
<dbReference type="InterPro" id="IPR003453">
    <property type="entry name" value="ABC_MlaE_roteobac"/>
</dbReference>
<comment type="similarity">
    <text evidence="1">Belongs to the MlaE permease family.</text>
</comment>
<gene>
    <name evidence="2" type="ORF">CALK_1527</name>
</gene>
<accession>U7D6B9</accession>
<dbReference type="EMBL" id="ASJR01000012">
    <property type="protein sequence ID" value="ERP31483.1"/>
    <property type="molecule type" value="Genomic_DNA"/>
</dbReference>
<dbReference type="PANTHER" id="PTHR30188:SF3">
    <property type="entry name" value="ABC TRANSPORTER PERMEASE"/>
    <property type="match status" value="1"/>
</dbReference>
<name>U7D6B9_9BACT</name>
<feature type="transmembrane region" description="Helical" evidence="1">
    <location>
        <begin position="85"/>
        <end position="105"/>
    </location>
</feature>
<feature type="transmembrane region" description="Helical" evidence="1">
    <location>
        <begin position="268"/>
        <end position="286"/>
    </location>
</feature>
<dbReference type="GO" id="GO:0005548">
    <property type="term" value="F:phospholipid transporter activity"/>
    <property type="evidence" value="ECO:0007669"/>
    <property type="project" value="TreeGrafter"/>
</dbReference>
<feature type="transmembrane region" description="Helical" evidence="1">
    <location>
        <begin position="306"/>
        <end position="326"/>
    </location>
</feature>
<dbReference type="SUPFAM" id="SSF52091">
    <property type="entry name" value="SpoIIaa-like"/>
    <property type="match status" value="1"/>
</dbReference>
<dbReference type="Proteomes" id="UP000017148">
    <property type="component" value="Unassembled WGS sequence"/>
</dbReference>